<dbReference type="SUPFAM" id="SSF110296">
    <property type="entry name" value="Oligoxyloglucan reducing end-specific cellobiohydrolase"/>
    <property type="match status" value="1"/>
</dbReference>
<dbReference type="PANTHER" id="PTHR47199:SF2">
    <property type="entry name" value="PHOTOSYSTEM II STABILITY_ASSEMBLY FACTOR HCF136, CHLOROPLASTIC"/>
    <property type="match status" value="1"/>
</dbReference>
<accession>A0A328WTW6</accession>
<name>A0A328WTW6_9FLAO</name>
<evidence type="ECO:0000313" key="1">
    <source>
        <dbReference type="EMBL" id="RAR48596.1"/>
    </source>
</evidence>
<dbReference type="InterPro" id="IPR015943">
    <property type="entry name" value="WD40/YVTN_repeat-like_dom_sf"/>
</dbReference>
<comment type="caution">
    <text evidence="1">The sequence shown here is derived from an EMBL/GenBank/DDBJ whole genome shotgun (WGS) entry which is preliminary data.</text>
</comment>
<organism evidence="1 2">
    <name type="scientific">Flavobacterium lacus</name>
    <dbReference type="NCBI Taxonomy" id="1353778"/>
    <lineage>
        <taxon>Bacteria</taxon>
        <taxon>Pseudomonadati</taxon>
        <taxon>Bacteroidota</taxon>
        <taxon>Flavobacteriia</taxon>
        <taxon>Flavobacteriales</taxon>
        <taxon>Flavobacteriaceae</taxon>
        <taxon>Flavobacterium</taxon>
    </lineage>
</organism>
<dbReference type="Proteomes" id="UP000249518">
    <property type="component" value="Unassembled WGS sequence"/>
</dbReference>
<dbReference type="PANTHER" id="PTHR47199">
    <property type="entry name" value="PHOTOSYSTEM II STABILITY/ASSEMBLY FACTOR HCF136, CHLOROPLASTIC"/>
    <property type="match status" value="1"/>
</dbReference>
<reference evidence="1 2" key="1">
    <citation type="submission" date="2018-06" db="EMBL/GenBank/DDBJ databases">
        <title>Genomic Encyclopedia of Type Strains, Phase III (KMG-III): the genomes of soil and plant-associated and newly described type strains.</title>
        <authorList>
            <person name="Whitman W."/>
        </authorList>
    </citation>
    <scope>NUCLEOTIDE SEQUENCE [LARGE SCALE GENOMIC DNA]</scope>
    <source>
        <strain evidence="1 2">CGMCC 1.12504</strain>
    </source>
</reference>
<gene>
    <name evidence="1" type="ORF">B0I10_105209</name>
</gene>
<proteinExistence type="predicted"/>
<dbReference type="OrthoDB" id="9813892at2"/>
<dbReference type="Gene3D" id="2.130.10.10">
    <property type="entry name" value="YVTN repeat-like/Quinoprotein amine dehydrogenase"/>
    <property type="match status" value="2"/>
</dbReference>
<evidence type="ECO:0000313" key="2">
    <source>
        <dbReference type="Proteomes" id="UP000249518"/>
    </source>
</evidence>
<dbReference type="EMBL" id="QLSV01000005">
    <property type="protein sequence ID" value="RAR48596.1"/>
    <property type="molecule type" value="Genomic_DNA"/>
</dbReference>
<protein>
    <submittedName>
        <fullName evidence="1">Photosystem II stability/assembly factor-like uncharacterized protein</fullName>
    </submittedName>
</protein>
<dbReference type="RefSeq" id="WP_112085781.1">
    <property type="nucleotide sequence ID" value="NZ_QLSV01000005.1"/>
</dbReference>
<keyword evidence="2" id="KW-1185">Reference proteome</keyword>
<dbReference type="AlphaFoldDB" id="A0A328WTW6"/>
<dbReference type="CDD" id="cd15482">
    <property type="entry name" value="Sialidase_non-viral"/>
    <property type="match status" value="1"/>
</dbReference>
<sequence length="354" mass="39004">MRKICEILLLIFLVSCTTVEKKPKPNLRAPFTGVEIDTLLIDSMSVRAITLEKDKVWYATDKGTYGYCTFDKSKKYIGQITLDSVNPHFRGIAKNSSSIFLISTEKPAVIYQISKKDNLITKVFEDNHLNAFYNGIQFWNDYEGIAMGDPQNGCLSVVITRDGGSTWTKVPCSDLPKLVSGEAGFAASNSSLVVKGNNTWIVTGGTKARVFFSNDKGKTWSVFDTPMNQGKPMAGIFTADFYNDTIGIIAGGDYENQDENSKNKALTINSGQTWALISDGEGFGYTSCIQFVPESGGLLTVSVGPQGIYFSDDSGNFWKKISDEKNLHTIRFINERNAIAAGKNKIIKIKFTSN</sequence>